<feature type="coiled-coil region" evidence="1">
    <location>
        <begin position="93"/>
        <end position="141"/>
    </location>
</feature>
<evidence type="ECO:0000313" key="6">
    <source>
        <dbReference type="Proteomes" id="UP000031637"/>
    </source>
</evidence>
<feature type="domain" description="DUF4124" evidence="4">
    <location>
        <begin position="8"/>
        <end position="45"/>
    </location>
</feature>
<dbReference type="InterPro" id="IPR025392">
    <property type="entry name" value="DUF4124"/>
</dbReference>
<name>W0SAI7_9PROT</name>
<reference evidence="5 6" key="1">
    <citation type="journal article" date="2014" name="Syst. Appl. Microbiol.">
        <title>Complete genomes of freshwater sulfur oxidizers Sulfuricella denitrificans skB26 and Sulfuritalea hydrogenivorans sk43H: genetic insights into the sulfur oxidation pathway of betaproteobacteria.</title>
        <authorList>
            <person name="Watanabe T."/>
            <person name="Kojima H."/>
            <person name="Fukui M."/>
        </authorList>
    </citation>
    <scope>NUCLEOTIDE SEQUENCE [LARGE SCALE GENOMIC DNA]</scope>
    <source>
        <strain evidence="5">DSM22779</strain>
    </source>
</reference>
<keyword evidence="6" id="KW-1185">Reference proteome</keyword>
<accession>W0SAI7</accession>
<dbReference type="OrthoDB" id="8547929at2"/>
<sequence>MKKALLVLCLALPLAAAANTLYKCTDDSGVVLYTNQKAPKKSCIVLSHQSPVSAPSGNGARPRAAATPTPGDFPRVSGSEQKARDGDRRAILDKELATELQNAEKARKALAEAGNQPVDKLQPLRDTLALHERNVESLKKELGNLR</sequence>
<dbReference type="AlphaFoldDB" id="W0SAI7"/>
<feature type="chain" id="PRO_5005714774" description="DUF4124 domain-containing protein" evidence="3">
    <location>
        <begin position="19"/>
        <end position="146"/>
    </location>
</feature>
<keyword evidence="3" id="KW-0732">Signal</keyword>
<dbReference type="STRING" id="1223802.SUTH_00052"/>
<feature type="signal peptide" evidence="3">
    <location>
        <begin position="1"/>
        <end position="18"/>
    </location>
</feature>
<dbReference type="RefSeq" id="WP_041096172.1">
    <property type="nucleotide sequence ID" value="NZ_AP012547.1"/>
</dbReference>
<gene>
    <name evidence="5" type="ORF">SUTH_00052</name>
</gene>
<organism evidence="5 6">
    <name type="scientific">Sulfuritalea hydrogenivorans sk43H</name>
    <dbReference type="NCBI Taxonomy" id="1223802"/>
    <lineage>
        <taxon>Bacteria</taxon>
        <taxon>Pseudomonadati</taxon>
        <taxon>Pseudomonadota</taxon>
        <taxon>Betaproteobacteria</taxon>
        <taxon>Nitrosomonadales</taxon>
        <taxon>Sterolibacteriaceae</taxon>
        <taxon>Sulfuritalea</taxon>
    </lineage>
</organism>
<dbReference type="KEGG" id="shd:SUTH_00052"/>
<evidence type="ECO:0000259" key="4">
    <source>
        <dbReference type="Pfam" id="PF13511"/>
    </source>
</evidence>
<dbReference type="Pfam" id="PF13511">
    <property type="entry name" value="DUF4124"/>
    <property type="match status" value="1"/>
</dbReference>
<feature type="region of interest" description="Disordered" evidence="2">
    <location>
        <begin position="50"/>
        <end position="89"/>
    </location>
</feature>
<evidence type="ECO:0000256" key="3">
    <source>
        <dbReference type="SAM" id="SignalP"/>
    </source>
</evidence>
<evidence type="ECO:0000313" key="5">
    <source>
        <dbReference type="EMBL" id="BAO27872.1"/>
    </source>
</evidence>
<evidence type="ECO:0000256" key="1">
    <source>
        <dbReference type="SAM" id="Coils"/>
    </source>
</evidence>
<keyword evidence="1" id="KW-0175">Coiled coil</keyword>
<evidence type="ECO:0000256" key="2">
    <source>
        <dbReference type="SAM" id="MobiDB-lite"/>
    </source>
</evidence>
<dbReference type="HOGENOM" id="CLU_099362_2_0_4"/>
<proteinExistence type="predicted"/>
<dbReference type="Proteomes" id="UP000031637">
    <property type="component" value="Chromosome"/>
</dbReference>
<protein>
    <recommendedName>
        <fullName evidence="4">DUF4124 domain-containing protein</fullName>
    </recommendedName>
</protein>
<feature type="compositionally biased region" description="Low complexity" evidence="2">
    <location>
        <begin position="60"/>
        <end position="70"/>
    </location>
</feature>
<dbReference type="EMBL" id="AP012547">
    <property type="protein sequence ID" value="BAO27872.1"/>
    <property type="molecule type" value="Genomic_DNA"/>
</dbReference>